<evidence type="ECO:0000313" key="2">
    <source>
        <dbReference type="Proteomes" id="UP001141806"/>
    </source>
</evidence>
<evidence type="ECO:0000313" key="1">
    <source>
        <dbReference type="EMBL" id="KAJ4981754.1"/>
    </source>
</evidence>
<keyword evidence="2" id="KW-1185">Reference proteome</keyword>
<organism evidence="1 2">
    <name type="scientific">Protea cynaroides</name>
    <dbReference type="NCBI Taxonomy" id="273540"/>
    <lineage>
        <taxon>Eukaryota</taxon>
        <taxon>Viridiplantae</taxon>
        <taxon>Streptophyta</taxon>
        <taxon>Embryophyta</taxon>
        <taxon>Tracheophyta</taxon>
        <taxon>Spermatophyta</taxon>
        <taxon>Magnoliopsida</taxon>
        <taxon>Proteales</taxon>
        <taxon>Proteaceae</taxon>
        <taxon>Protea</taxon>
    </lineage>
</organism>
<dbReference type="Proteomes" id="UP001141806">
    <property type="component" value="Unassembled WGS sequence"/>
</dbReference>
<protein>
    <submittedName>
        <fullName evidence="1">Uncharacterized protein</fullName>
    </submittedName>
</protein>
<reference evidence="1" key="1">
    <citation type="journal article" date="2023" name="Plant J.">
        <title>The genome of the king protea, Protea cynaroides.</title>
        <authorList>
            <person name="Chang J."/>
            <person name="Duong T.A."/>
            <person name="Schoeman C."/>
            <person name="Ma X."/>
            <person name="Roodt D."/>
            <person name="Barker N."/>
            <person name="Li Z."/>
            <person name="Van de Peer Y."/>
            <person name="Mizrachi E."/>
        </authorList>
    </citation>
    <scope>NUCLEOTIDE SEQUENCE</scope>
    <source>
        <tissue evidence="1">Young leaves</tissue>
    </source>
</reference>
<dbReference type="EMBL" id="JAMYWD010000001">
    <property type="protein sequence ID" value="KAJ4981754.1"/>
    <property type="molecule type" value="Genomic_DNA"/>
</dbReference>
<name>A0A9Q0L3N2_9MAGN</name>
<dbReference type="AlphaFoldDB" id="A0A9Q0L3N2"/>
<gene>
    <name evidence="1" type="ORF">NE237_032591</name>
</gene>
<proteinExistence type="predicted"/>
<dbReference type="OrthoDB" id="1434840at2759"/>
<sequence>MCEGVDQIDCDWDFLSRHRAQFDFSNSLGWLSSRFDPHGLLDIYPDFHCDGGHRGSHGQNLLQQRTFWQPVALNISYYNNSLLLDDVGNCISCTDESINCSYPQ</sequence>
<comment type="caution">
    <text evidence="1">The sequence shown here is derived from an EMBL/GenBank/DDBJ whole genome shotgun (WGS) entry which is preliminary data.</text>
</comment>
<accession>A0A9Q0L3N2</accession>